<gene>
    <name evidence="1" type="ORF">BBK82_25235</name>
</gene>
<evidence type="ECO:0008006" key="3">
    <source>
        <dbReference type="Google" id="ProtNLM"/>
    </source>
</evidence>
<dbReference type="KEGG" id="led:BBK82_25235"/>
<dbReference type="OrthoDB" id="4516319at2"/>
<keyword evidence="2" id="KW-1185">Reference proteome</keyword>
<dbReference type="AlphaFoldDB" id="A0A1B2HMD6"/>
<dbReference type="InterPro" id="IPR011009">
    <property type="entry name" value="Kinase-like_dom_sf"/>
</dbReference>
<dbReference type="EMBL" id="CP016793">
    <property type="protein sequence ID" value="ANZ38883.1"/>
    <property type="molecule type" value="Genomic_DNA"/>
</dbReference>
<protein>
    <recommendedName>
        <fullName evidence="3">Protein kinase domain-containing protein</fullName>
    </recommendedName>
</protein>
<dbReference type="Proteomes" id="UP000093053">
    <property type="component" value="Chromosome"/>
</dbReference>
<dbReference type="RefSeq" id="WP_065917228.1">
    <property type="nucleotide sequence ID" value="NZ_CP016793.1"/>
</dbReference>
<dbReference type="SUPFAM" id="SSF56112">
    <property type="entry name" value="Protein kinase-like (PK-like)"/>
    <property type="match status" value="1"/>
</dbReference>
<evidence type="ECO:0000313" key="1">
    <source>
        <dbReference type="EMBL" id="ANZ38883.1"/>
    </source>
</evidence>
<evidence type="ECO:0000313" key="2">
    <source>
        <dbReference type="Proteomes" id="UP000093053"/>
    </source>
</evidence>
<sequence>MTTDWVLAGDFRGFPLMYHWRVLPHPGQPLPEELADVDAAVAYWEGDPAMRRRIEALRDSRASIVLFLEHFPDNLHDWLGAQADAGEEALDRACAMVEAELAAGTSFLNARGLLHFDGHFQNILTDGERLYFADCGLALSAEFDLAEDEAGFFARHQAYDRCYTVTHLVLWLIANRYGYRGEEHRAFLAACARGERPQGVPPGVADVLLRHGPIAEVVTGFYRRFHDESRLVPYPVLG</sequence>
<reference evidence="1 2" key="1">
    <citation type="submission" date="2016-07" db="EMBL/GenBank/DDBJ databases">
        <title>Complete genome sequence of the Lentzea guizhouensis DHS C013.</title>
        <authorList>
            <person name="Cao C."/>
        </authorList>
    </citation>
    <scope>NUCLEOTIDE SEQUENCE [LARGE SCALE GENOMIC DNA]</scope>
    <source>
        <strain evidence="1 2">DHS C013</strain>
    </source>
</reference>
<organism evidence="1 2">
    <name type="scientific">Lentzea guizhouensis</name>
    <dbReference type="NCBI Taxonomy" id="1586287"/>
    <lineage>
        <taxon>Bacteria</taxon>
        <taxon>Bacillati</taxon>
        <taxon>Actinomycetota</taxon>
        <taxon>Actinomycetes</taxon>
        <taxon>Pseudonocardiales</taxon>
        <taxon>Pseudonocardiaceae</taxon>
        <taxon>Lentzea</taxon>
    </lineage>
</organism>
<name>A0A1B2HMD6_9PSEU</name>
<dbReference type="STRING" id="1586287.BBK82_25235"/>
<proteinExistence type="predicted"/>
<accession>A0A1B2HMD6</accession>